<proteinExistence type="predicted"/>
<protein>
    <submittedName>
        <fullName evidence="3">Uncharacterized protein</fullName>
    </submittedName>
</protein>
<accession>A0AAE0NH17</accession>
<name>A0AAE0NH17_9PEZI</name>
<keyword evidence="4" id="KW-1185">Reference proteome</keyword>
<feature type="region of interest" description="Disordered" evidence="1">
    <location>
        <begin position="101"/>
        <end position="142"/>
    </location>
</feature>
<feature type="transmembrane region" description="Helical" evidence="2">
    <location>
        <begin position="51"/>
        <end position="77"/>
    </location>
</feature>
<evidence type="ECO:0000256" key="2">
    <source>
        <dbReference type="SAM" id="Phobius"/>
    </source>
</evidence>
<feature type="compositionally biased region" description="Polar residues" evidence="1">
    <location>
        <begin position="114"/>
        <end position="130"/>
    </location>
</feature>
<dbReference type="EMBL" id="JAULSW010000005">
    <property type="protein sequence ID" value="KAK3381377.1"/>
    <property type="molecule type" value="Genomic_DNA"/>
</dbReference>
<reference evidence="3" key="1">
    <citation type="journal article" date="2023" name="Mol. Phylogenet. Evol.">
        <title>Genome-scale phylogeny and comparative genomics of the fungal order Sordariales.</title>
        <authorList>
            <person name="Hensen N."/>
            <person name="Bonometti L."/>
            <person name="Westerberg I."/>
            <person name="Brannstrom I.O."/>
            <person name="Guillou S."/>
            <person name="Cros-Aarteil S."/>
            <person name="Calhoun S."/>
            <person name="Haridas S."/>
            <person name="Kuo A."/>
            <person name="Mondo S."/>
            <person name="Pangilinan J."/>
            <person name="Riley R."/>
            <person name="LaButti K."/>
            <person name="Andreopoulos B."/>
            <person name="Lipzen A."/>
            <person name="Chen C."/>
            <person name="Yan M."/>
            <person name="Daum C."/>
            <person name="Ng V."/>
            <person name="Clum A."/>
            <person name="Steindorff A."/>
            <person name="Ohm R.A."/>
            <person name="Martin F."/>
            <person name="Silar P."/>
            <person name="Natvig D.O."/>
            <person name="Lalanne C."/>
            <person name="Gautier V."/>
            <person name="Ament-Velasquez S.L."/>
            <person name="Kruys A."/>
            <person name="Hutchinson M.I."/>
            <person name="Powell A.J."/>
            <person name="Barry K."/>
            <person name="Miller A.N."/>
            <person name="Grigoriev I.V."/>
            <person name="Debuchy R."/>
            <person name="Gladieux P."/>
            <person name="Hiltunen Thoren M."/>
            <person name="Johannesson H."/>
        </authorList>
    </citation>
    <scope>NUCLEOTIDE SEQUENCE</scope>
    <source>
        <strain evidence="3">CBS 232.78</strain>
    </source>
</reference>
<keyword evidence="2" id="KW-0472">Membrane</keyword>
<keyword evidence="2" id="KW-1133">Transmembrane helix</keyword>
<gene>
    <name evidence="3" type="ORF">B0H63DRAFT_524105</name>
</gene>
<evidence type="ECO:0000256" key="1">
    <source>
        <dbReference type="SAM" id="MobiDB-lite"/>
    </source>
</evidence>
<comment type="caution">
    <text evidence="3">The sequence shown here is derived from an EMBL/GenBank/DDBJ whole genome shotgun (WGS) entry which is preliminary data.</text>
</comment>
<keyword evidence="2" id="KW-0812">Transmembrane</keyword>
<feature type="compositionally biased region" description="Basic residues" evidence="1">
    <location>
        <begin position="132"/>
        <end position="142"/>
    </location>
</feature>
<organism evidence="3 4">
    <name type="scientific">Podospora didyma</name>
    <dbReference type="NCBI Taxonomy" id="330526"/>
    <lineage>
        <taxon>Eukaryota</taxon>
        <taxon>Fungi</taxon>
        <taxon>Dikarya</taxon>
        <taxon>Ascomycota</taxon>
        <taxon>Pezizomycotina</taxon>
        <taxon>Sordariomycetes</taxon>
        <taxon>Sordariomycetidae</taxon>
        <taxon>Sordariales</taxon>
        <taxon>Podosporaceae</taxon>
        <taxon>Podospora</taxon>
    </lineage>
</organism>
<dbReference type="AlphaFoldDB" id="A0AAE0NH17"/>
<dbReference type="Proteomes" id="UP001285441">
    <property type="component" value="Unassembled WGS sequence"/>
</dbReference>
<sequence length="142" mass="16313">MAELKNAMPTIGQLEAFQSRVYPWLTQLKVFTARIYLWFTELSIVPTEYHYILRMISWFFITLSLAILTPFIMLVIYDFTLWLWRLGAAANDNKRLLTSQKQPLNDIPMPESLADTSSTSPMDGVSSTNGHLIRRGVKGKKN</sequence>
<reference evidence="3" key="2">
    <citation type="submission" date="2023-06" db="EMBL/GenBank/DDBJ databases">
        <authorList>
            <consortium name="Lawrence Berkeley National Laboratory"/>
            <person name="Haridas S."/>
            <person name="Hensen N."/>
            <person name="Bonometti L."/>
            <person name="Westerberg I."/>
            <person name="Brannstrom I.O."/>
            <person name="Guillou S."/>
            <person name="Cros-Aarteil S."/>
            <person name="Calhoun S."/>
            <person name="Kuo A."/>
            <person name="Mondo S."/>
            <person name="Pangilinan J."/>
            <person name="Riley R."/>
            <person name="LaButti K."/>
            <person name="Andreopoulos B."/>
            <person name="Lipzen A."/>
            <person name="Chen C."/>
            <person name="Yanf M."/>
            <person name="Daum C."/>
            <person name="Ng V."/>
            <person name="Clum A."/>
            <person name="Steindorff A."/>
            <person name="Ohm R."/>
            <person name="Martin F."/>
            <person name="Silar P."/>
            <person name="Natvig D."/>
            <person name="Lalanne C."/>
            <person name="Gautier V."/>
            <person name="Ament-velasquez S.L."/>
            <person name="Kruys A."/>
            <person name="Hutchinson M.I."/>
            <person name="Powell A.J."/>
            <person name="Barry K."/>
            <person name="Miller A.N."/>
            <person name="Grigoriev I.V."/>
            <person name="Debuchy R."/>
            <person name="Gladieux P."/>
            <person name="Thoren M.H."/>
            <person name="Johannesson H."/>
        </authorList>
    </citation>
    <scope>NUCLEOTIDE SEQUENCE</scope>
    <source>
        <strain evidence="3">CBS 232.78</strain>
    </source>
</reference>
<evidence type="ECO:0000313" key="3">
    <source>
        <dbReference type="EMBL" id="KAK3381377.1"/>
    </source>
</evidence>
<feature type="transmembrane region" description="Helical" evidence="2">
    <location>
        <begin position="21"/>
        <end position="39"/>
    </location>
</feature>
<evidence type="ECO:0000313" key="4">
    <source>
        <dbReference type="Proteomes" id="UP001285441"/>
    </source>
</evidence>